<protein>
    <recommendedName>
        <fullName evidence="6">G-protein coupled receptors family 1 profile domain-containing protein</fullName>
    </recommendedName>
</protein>
<evidence type="ECO:0000313" key="3">
    <source>
        <dbReference type="Proteomes" id="UP000887575"/>
    </source>
</evidence>
<dbReference type="WBParaSite" id="MBELARI_LOCUS4785">
    <property type="protein sequence ID" value="MBELARI_LOCUS4785"/>
    <property type="gene ID" value="MBELARI_LOCUS4785"/>
</dbReference>
<keyword evidence="2" id="KW-1133">Transmembrane helix</keyword>
<dbReference type="Gene3D" id="1.20.1070.10">
    <property type="entry name" value="Rhodopsin 7-helix transmembrane proteins"/>
    <property type="match status" value="1"/>
</dbReference>
<keyword evidence="2" id="KW-0472">Membrane</keyword>
<organism evidence="3 5">
    <name type="scientific">Mesorhabditis belari</name>
    <dbReference type="NCBI Taxonomy" id="2138241"/>
    <lineage>
        <taxon>Eukaryota</taxon>
        <taxon>Metazoa</taxon>
        <taxon>Ecdysozoa</taxon>
        <taxon>Nematoda</taxon>
        <taxon>Chromadorea</taxon>
        <taxon>Rhabditida</taxon>
        <taxon>Rhabditina</taxon>
        <taxon>Rhabditomorpha</taxon>
        <taxon>Rhabditoidea</taxon>
        <taxon>Rhabditidae</taxon>
        <taxon>Mesorhabditinae</taxon>
        <taxon>Mesorhabditis</taxon>
    </lineage>
</organism>
<sequence>MRKPKVRSDAEEQPRSWCLYLIFPPLFSSIRFFYPFCNAFIALEKLLVIAAPSFHRRLTYVTVHRIYLILTALLAILMTGFIIYWSRVNDVKSSIVCSNSGYPDLVHKSESMVVMVVLSFGFFCYLPVLAQIKKFVDRSRCESSSNNRAYYVKFVSAVKWTSLILLSMLIFNLTPEICNFLQLDIYRGYEFYFYLLFAAKPLFNTFVIGFGNRDVRSRISRLFCAKERRKKSISAWPSAQSALGQERRKSSKGNDPHFVNK</sequence>
<keyword evidence="3" id="KW-1185">Reference proteome</keyword>
<reference evidence="4 5" key="1">
    <citation type="submission" date="2024-02" db="UniProtKB">
        <authorList>
            <consortium name="WormBaseParasite"/>
        </authorList>
    </citation>
    <scope>IDENTIFICATION</scope>
</reference>
<evidence type="ECO:0000256" key="2">
    <source>
        <dbReference type="SAM" id="Phobius"/>
    </source>
</evidence>
<dbReference type="SUPFAM" id="SSF81321">
    <property type="entry name" value="Family A G protein-coupled receptor-like"/>
    <property type="match status" value="1"/>
</dbReference>
<name>A0AAF3FCT5_9BILA</name>
<evidence type="ECO:0000313" key="4">
    <source>
        <dbReference type="WBParaSite" id="MBELARI_LOCUS10259"/>
    </source>
</evidence>
<accession>A0AAF3FCT5</accession>
<feature type="transmembrane region" description="Helical" evidence="2">
    <location>
        <begin position="112"/>
        <end position="130"/>
    </location>
</feature>
<feature type="compositionally biased region" description="Basic and acidic residues" evidence="1">
    <location>
        <begin position="245"/>
        <end position="255"/>
    </location>
</feature>
<keyword evidence="2" id="KW-0812">Transmembrane</keyword>
<evidence type="ECO:0000313" key="5">
    <source>
        <dbReference type="WBParaSite" id="MBELARI_LOCUS4785"/>
    </source>
</evidence>
<feature type="transmembrane region" description="Helical" evidence="2">
    <location>
        <begin position="150"/>
        <end position="171"/>
    </location>
</feature>
<dbReference type="Proteomes" id="UP000887575">
    <property type="component" value="Unassembled WGS sequence"/>
</dbReference>
<dbReference type="WBParaSite" id="MBELARI_LOCUS10259">
    <property type="protein sequence ID" value="MBELARI_LOCUS10259"/>
    <property type="gene ID" value="MBELARI_LOCUS10259"/>
</dbReference>
<evidence type="ECO:0000256" key="1">
    <source>
        <dbReference type="SAM" id="MobiDB-lite"/>
    </source>
</evidence>
<dbReference type="AlphaFoldDB" id="A0AAF3FCT5"/>
<feature type="transmembrane region" description="Helical" evidence="2">
    <location>
        <begin position="66"/>
        <end position="85"/>
    </location>
</feature>
<feature type="transmembrane region" description="Helical" evidence="2">
    <location>
        <begin position="191"/>
        <end position="211"/>
    </location>
</feature>
<proteinExistence type="predicted"/>
<feature type="region of interest" description="Disordered" evidence="1">
    <location>
        <begin position="229"/>
        <end position="261"/>
    </location>
</feature>
<evidence type="ECO:0008006" key="6">
    <source>
        <dbReference type="Google" id="ProtNLM"/>
    </source>
</evidence>